<evidence type="ECO:0000313" key="2">
    <source>
        <dbReference type="EMBL" id="EME71412.1"/>
    </source>
</evidence>
<organism evidence="2 3">
    <name type="scientific">Paramagnetospirillum caucaseum</name>
    <dbReference type="NCBI Taxonomy" id="1244869"/>
    <lineage>
        <taxon>Bacteria</taxon>
        <taxon>Pseudomonadati</taxon>
        <taxon>Pseudomonadota</taxon>
        <taxon>Alphaproteobacteria</taxon>
        <taxon>Rhodospirillales</taxon>
        <taxon>Magnetospirillaceae</taxon>
        <taxon>Paramagnetospirillum</taxon>
    </lineage>
</organism>
<protein>
    <recommendedName>
        <fullName evidence="1">Lcl C-terminal domain-containing protein</fullName>
    </recommendedName>
</protein>
<comment type="caution">
    <text evidence="2">The sequence shown here is derived from an EMBL/GenBank/DDBJ whole genome shotgun (WGS) entry which is preliminary data.</text>
</comment>
<feature type="domain" description="Lcl C-terminal" evidence="1">
    <location>
        <begin position="45"/>
        <end position="144"/>
    </location>
</feature>
<dbReference type="STRING" id="1244869.H261_03348"/>
<dbReference type="AlphaFoldDB" id="M2ZVI6"/>
<keyword evidence="3" id="KW-1185">Reference proteome</keyword>
<proteinExistence type="predicted"/>
<dbReference type="Pfam" id="PF07603">
    <property type="entry name" value="Lcl_C"/>
    <property type="match status" value="1"/>
</dbReference>
<evidence type="ECO:0000313" key="3">
    <source>
        <dbReference type="Proteomes" id="UP000011744"/>
    </source>
</evidence>
<reference evidence="2 3" key="1">
    <citation type="journal article" date="2014" name="Genome Announc.">
        <title>Draft Genome Sequence of Magnetospirillum sp. Strain SO-1, a Freshwater Magnetotactic Bacterium Isolated from the Ol'khovka River, Russia.</title>
        <authorList>
            <person name="Grouzdev D.S."/>
            <person name="Dziuba M.V."/>
            <person name="Sukhacheva M.S."/>
            <person name="Mardanov A.V."/>
            <person name="Beletskiy A.V."/>
            <person name="Kuznetsov B.B."/>
            <person name="Skryabin K.G."/>
        </authorList>
    </citation>
    <scope>NUCLEOTIDE SEQUENCE [LARGE SCALE GENOMIC DNA]</scope>
    <source>
        <strain evidence="2 3">SO-1</strain>
    </source>
</reference>
<accession>M2ZVI6</accession>
<dbReference type="RefSeq" id="WP_008614288.1">
    <property type="nucleotide sequence ID" value="NZ_AONQ01000005.1"/>
</dbReference>
<dbReference type="Proteomes" id="UP000011744">
    <property type="component" value="Unassembled WGS sequence"/>
</dbReference>
<gene>
    <name evidence="2" type="ORF">H261_03348</name>
</gene>
<dbReference type="OrthoDB" id="9793251at2"/>
<dbReference type="InterPro" id="IPR011460">
    <property type="entry name" value="Lcl_C"/>
</dbReference>
<evidence type="ECO:0000259" key="1">
    <source>
        <dbReference type="Pfam" id="PF07603"/>
    </source>
</evidence>
<dbReference type="EMBL" id="AONQ01000005">
    <property type="protein sequence ID" value="EME71412.1"/>
    <property type="molecule type" value="Genomic_DNA"/>
</dbReference>
<sequence length="148" mass="16204">MSNIESPERRLPAIGAPFGGGYFVDTVTNNGQTYALVVAPKSEDAGGKTWKQAQKLAAACRAGGHEDWQLPSRRDALAMAEKLLPTGSQTPEAFREGGEQALERSWYWTAAEVDGEPGYAWLQYFGYGCQSSSKGLRDRVRAVRKHPL</sequence>
<dbReference type="PATRIC" id="fig|1244869.3.peg.669"/>
<name>M2ZVI6_9PROT</name>